<accession>A0A9Q3IUP4</accession>
<gene>
    <name evidence="2" type="ORF">O181_090049</name>
</gene>
<feature type="compositionally biased region" description="Polar residues" evidence="1">
    <location>
        <begin position="16"/>
        <end position="30"/>
    </location>
</feature>
<evidence type="ECO:0000313" key="2">
    <source>
        <dbReference type="EMBL" id="MBW0550334.1"/>
    </source>
</evidence>
<feature type="compositionally biased region" description="Low complexity" evidence="1">
    <location>
        <begin position="42"/>
        <end position="56"/>
    </location>
</feature>
<keyword evidence="3" id="KW-1185">Reference proteome</keyword>
<sequence length="173" mass="19839">MIERQFKRRGRPPSKVTRTASRSQAFSPSPITEVDSSEDSEPSLSKSISPSDSLPSATEVKEYGKSGSTLIRSQRLELGNKVSQRKSHKPAKRLRIYDTTYLTFEHCQINYNTSVEFSKLFVPGSKDFTKFILKYNFKPIIFQGDGNCGYRTVSHYIYKTQDHWADVRDDRAE</sequence>
<protein>
    <recommendedName>
        <fullName evidence="4">OTU domain-containing protein</fullName>
    </recommendedName>
</protein>
<dbReference type="EMBL" id="AVOT02055866">
    <property type="protein sequence ID" value="MBW0550334.1"/>
    <property type="molecule type" value="Genomic_DNA"/>
</dbReference>
<dbReference type="Proteomes" id="UP000765509">
    <property type="component" value="Unassembled WGS sequence"/>
</dbReference>
<reference evidence="2" key="1">
    <citation type="submission" date="2021-03" db="EMBL/GenBank/DDBJ databases">
        <title>Draft genome sequence of rust myrtle Austropuccinia psidii MF-1, a brazilian biotype.</title>
        <authorList>
            <person name="Quecine M.C."/>
            <person name="Pachon D.M.R."/>
            <person name="Bonatelli M.L."/>
            <person name="Correr F.H."/>
            <person name="Franceschini L.M."/>
            <person name="Leite T.F."/>
            <person name="Margarido G.R.A."/>
            <person name="Almeida C.A."/>
            <person name="Ferrarezi J.A."/>
            <person name="Labate C.A."/>
        </authorList>
    </citation>
    <scope>NUCLEOTIDE SEQUENCE</scope>
    <source>
        <strain evidence="2">MF-1</strain>
    </source>
</reference>
<dbReference type="AlphaFoldDB" id="A0A9Q3IUP4"/>
<proteinExistence type="predicted"/>
<feature type="compositionally biased region" description="Basic residues" evidence="1">
    <location>
        <begin position="1"/>
        <end position="12"/>
    </location>
</feature>
<name>A0A9Q3IUP4_9BASI</name>
<evidence type="ECO:0000256" key="1">
    <source>
        <dbReference type="SAM" id="MobiDB-lite"/>
    </source>
</evidence>
<organism evidence="2 3">
    <name type="scientific">Austropuccinia psidii MF-1</name>
    <dbReference type="NCBI Taxonomy" id="1389203"/>
    <lineage>
        <taxon>Eukaryota</taxon>
        <taxon>Fungi</taxon>
        <taxon>Dikarya</taxon>
        <taxon>Basidiomycota</taxon>
        <taxon>Pucciniomycotina</taxon>
        <taxon>Pucciniomycetes</taxon>
        <taxon>Pucciniales</taxon>
        <taxon>Sphaerophragmiaceae</taxon>
        <taxon>Austropuccinia</taxon>
    </lineage>
</organism>
<evidence type="ECO:0008006" key="4">
    <source>
        <dbReference type="Google" id="ProtNLM"/>
    </source>
</evidence>
<dbReference type="OrthoDB" id="2432000at2759"/>
<evidence type="ECO:0000313" key="3">
    <source>
        <dbReference type="Proteomes" id="UP000765509"/>
    </source>
</evidence>
<comment type="caution">
    <text evidence="2">The sequence shown here is derived from an EMBL/GenBank/DDBJ whole genome shotgun (WGS) entry which is preliminary data.</text>
</comment>
<feature type="region of interest" description="Disordered" evidence="1">
    <location>
        <begin position="1"/>
        <end position="59"/>
    </location>
</feature>
<dbReference type="CDD" id="cd22744">
    <property type="entry name" value="OTU"/>
    <property type="match status" value="1"/>
</dbReference>